<accession>A0A841AQI7</accession>
<keyword evidence="4 5" id="KW-0472">Membrane</keyword>
<feature type="transmembrane region" description="Helical" evidence="5">
    <location>
        <begin position="33"/>
        <end position="52"/>
    </location>
</feature>
<evidence type="ECO:0000313" key="7">
    <source>
        <dbReference type="EMBL" id="MBB5844212.1"/>
    </source>
</evidence>
<dbReference type="Pfam" id="PF04932">
    <property type="entry name" value="Wzy_C"/>
    <property type="match status" value="1"/>
</dbReference>
<feature type="transmembrane region" description="Helical" evidence="5">
    <location>
        <begin position="64"/>
        <end position="83"/>
    </location>
</feature>
<dbReference type="InterPro" id="IPR007016">
    <property type="entry name" value="O-antigen_ligase-rel_domated"/>
</dbReference>
<evidence type="ECO:0000256" key="3">
    <source>
        <dbReference type="ARBA" id="ARBA00022989"/>
    </source>
</evidence>
<name>A0A841AQI7_9MICO</name>
<gene>
    <name evidence="7" type="ORF">HD599_002535</name>
</gene>
<dbReference type="RefSeq" id="WP_184238147.1">
    <property type="nucleotide sequence ID" value="NZ_JACHMJ010000001.1"/>
</dbReference>
<feature type="transmembrane region" description="Helical" evidence="5">
    <location>
        <begin position="120"/>
        <end position="139"/>
    </location>
</feature>
<dbReference type="EMBL" id="JACHMJ010000001">
    <property type="protein sequence ID" value="MBB5844212.1"/>
    <property type="molecule type" value="Genomic_DNA"/>
</dbReference>
<feature type="transmembrane region" description="Helical" evidence="5">
    <location>
        <begin position="256"/>
        <end position="276"/>
    </location>
</feature>
<proteinExistence type="predicted"/>
<reference evidence="7 8" key="1">
    <citation type="submission" date="2020-08" db="EMBL/GenBank/DDBJ databases">
        <title>Sequencing the genomes of 1000 actinobacteria strains.</title>
        <authorList>
            <person name="Klenk H.-P."/>
        </authorList>
    </citation>
    <scope>NUCLEOTIDE SEQUENCE [LARGE SCALE GENOMIC DNA]</scope>
    <source>
        <strain evidence="7 8">DSM 105784</strain>
    </source>
</reference>
<dbReference type="PANTHER" id="PTHR37422:SF13">
    <property type="entry name" value="LIPOPOLYSACCHARIDE BIOSYNTHESIS PROTEIN PA4999-RELATED"/>
    <property type="match status" value="1"/>
</dbReference>
<protein>
    <submittedName>
        <fullName evidence="7">O-antigen ligase</fullName>
    </submittedName>
</protein>
<dbReference type="PANTHER" id="PTHR37422">
    <property type="entry name" value="TEICHURONIC ACID BIOSYNTHESIS PROTEIN TUAE"/>
    <property type="match status" value="1"/>
</dbReference>
<dbReference type="GO" id="GO:0016020">
    <property type="term" value="C:membrane"/>
    <property type="evidence" value="ECO:0007669"/>
    <property type="project" value="UniProtKB-SubCell"/>
</dbReference>
<evidence type="ECO:0000313" key="8">
    <source>
        <dbReference type="Proteomes" id="UP000536685"/>
    </source>
</evidence>
<dbReference type="AlphaFoldDB" id="A0A841AQI7"/>
<dbReference type="GO" id="GO:0016874">
    <property type="term" value="F:ligase activity"/>
    <property type="evidence" value="ECO:0007669"/>
    <property type="project" value="UniProtKB-KW"/>
</dbReference>
<feature type="domain" description="O-antigen ligase-related" evidence="6">
    <location>
        <begin position="214"/>
        <end position="358"/>
    </location>
</feature>
<evidence type="ECO:0000256" key="5">
    <source>
        <dbReference type="SAM" id="Phobius"/>
    </source>
</evidence>
<organism evidence="7 8">
    <name type="scientific">Conyzicola lurida</name>
    <dbReference type="NCBI Taxonomy" id="1172621"/>
    <lineage>
        <taxon>Bacteria</taxon>
        <taxon>Bacillati</taxon>
        <taxon>Actinomycetota</taxon>
        <taxon>Actinomycetes</taxon>
        <taxon>Micrococcales</taxon>
        <taxon>Microbacteriaceae</taxon>
        <taxon>Conyzicola</taxon>
    </lineage>
</organism>
<evidence type="ECO:0000256" key="4">
    <source>
        <dbReference type="ARBA" id="ARBA00023136"/>
    </source>
</evidence>
<comment type="caution">
    <text evidence="7">The sequence shown here is derived from an EMBL/GenBank/DDBJ whole genome shotgun (WGS) entry which is preliminary data.</text>
</comment>
<keyword evidence="8" id="KW-1185">Reference proteome</keyword>
<keyword evidence="7" id="KW-0436">Ligase</keyword>
<keyword evidence="2 5" id="KW-0812">Transmembrane</keyword>
<feature type="transmembrane region" description="Helical" evidence="5">
    <location>
        <begin position="183"/>
        <end position="202"/>
    </location>
</feature>
<feature type="transmembrane region" description="Helical" evidence="5">
    <location>
        <begin position="346"/>
        <end position="367"/>
    </location>
</feature>
<keyword evidence="3 5" id="KW-1133">Transmembrane helix</keyword>
<feature type="transmembrane region" description="Helical" evidence="5">
    <location>
        <begin position="387"/>
        <end position="407"/>
    </location>
</feature>
<evidence type="ECO:0000259" key="6">
    <source>
        <dbReference type="Pfam" id="PF04932"/>
    </source>
</evidence>
<feature type="transmembrane region" description="Helical" evidence="5">
    <location>
        <begin position="214"/>
        <end position="244"/>
    </location>
</feature>
<sequence>MRLLDSGRLRFGVLVLALVTILAGDLWRYSITWYGFGAIVLAVSAFSALLLVRYRDRWRIGALPMPLLAFVALTTISIAWSAYPSSSAVGIVATLLTALSGVAFAVAFSWGELLRALGVALRIILGLSAVFELFVALVLRRPLLPFWSPYAADDDGHLPKALYWSRNVLFDDGKIQGVVGNSALLGFVALLALIVFGVQLAAGRVKRGRGIAWIVLAAGILFLTRSATITLALVAVVAVTLAVAAVRSAPTGRVRAVLYGVFALLAVAAVVVGAVARDSILGLLGKSPDLTGRTNIWDSVIGLAQERPVFGWGWVSYWTPWAEPLNTLAFEGGVQQYQAHNAWLDVWLQLGIVGLVVFGAFVLSTVVRSWFFAVDRTITVPGTRGSYSVESVLPILILTALLVQSLAESRLIIEYGLLLLTITAVKTRMGERGTLP</sequence>
<dbReference type="Proteomes" id="UP000536685">
    <property type="component" value="Unassembled WGS sequence"/>
</dbReference>
<comment type="subcellular location">
    <subcellularLocation>
        <location evidence="1">Membrane</location>
        <topology evidence="1">Multi-pass membrane protein</topology>
    </subcellularLocation>
</comment>
<evidence type="ECO:0000256" key="2">
    <source>
        <dbReference type="ARBA" id="ARBA00022692"/>
    </source>
</evidence>
<evidence type="ECO:0000256" key="1">
    <source>
        <dbReference type="ARBA" id="ARBA00004141"/>
    </source>
</evidence>
<dbReference type="InterPro" id="IPR051533">
    <property type="entry name" value="WaaL-like"/>
</dbReference>
<feature type="transmembrane region" description="Helical" evidence="5">
    <location>
        <begin position="89"/>
        <end position="108"/>
    </location>
</feature>